<keyword evidence="1" id="KW-0812">Transmembrane</keyword>
<feature type="transmembrane region" description="Helical" evidence="1">
    <location>
        <begin position="18"/>
        <end position="37"/>
    </location>
</feature>
<dbReference type="AlphaFoldDB" id="A0A830G3H5"/>
<accession>A0A830G3H5</accession>
<dbReference type="RefSeq" id="WP_188872859.1">
    <property type="nucleotide sequence ID" value="NZ_BMOO01000005.1"/>
</dbReference>
<comment type="caution">
    <text evidence="2">The sequence shown here is derived from an EMBL/GenBank/DDBJ whole genome shotgun (WGS) entry which is preliminary data.</text>
</comment>
<protein>
    <submittedName>
        <fullName evidence="2">Uncharacterized protein</fullName>
    </submittedName>
</protein>
<reference evidence="2" key="2">
    <citation type="submission" date="2020-09" db="EMBL/GenBank/DDBJ databases">
        <authorList>
            <person name="Sun Q."/>
            <person name="Ohkuma M."/>
        </authorList>
    </citation>
    <scope>NUCLEOTIDE SEQUENCE</scope>
    <source>
        <strain evidence="2">JCM 16108</strain>
    </source>
</reference>
<sequence>MSLIDPEALREAAAERGFLRQTVALLVVAAALTALTGRSLADFAVLAVVAVAVPTVAVVVTAADVSERARRAGGGLVVLALAAAMVYFGLTDPAPLLALVGAVFALLGLYTLWRVAREAGWTPTGT</sequence>
<reference evidence="2" key="1">
    <citation type="journal article" date="2014" name="Int. J. Syst. Evol. Microbiol.">
        <title>Complete genome sequence of Corynebacterium casei LMG S-19264T (=DSM 44701T), isolated from a smear-ripened cheese.</title>
        <authorList>
            <consortium name="US DOE Joint Genome Institute (JGI-PGF)"/>
            <person name="Walter F."/>
            <person name="Albersmeier A."/>
            <person name="Kalinowski J."/>
            <person name="Ruckert C."/>
        </authorList>
    </citation>
    <scope>NUCLEOTIDE SEQUENCE</scope>
    <source>
        <strain evidence="2">JCM 16108</strain>
    </source>
</reference>
<feature type="transmembrane region" description="Helical" evidence="1">
    <location>
        <begin position="43"/>
        <end position="65"/>
    </location>
</feature>
<reference evidence="3" key="3">
    <citation type="submission" date="2021-03" db="EMBL/GenBank/DDBJ databases">
        <title>Genomic Encyclopedia of Type Strains, Phase IV (KMG-IV): sequencing the most valuable type-strain genomes for metagenomic binning, comparative biology and taxonomic classification.</title>
        <authorList>
            <person name="Goeker M."/>
        </authorList>
    </citation>
    <scope>NUCLEOTIDE SEQUENCE</scope>
    <source>
        <strain evidence="3">DSM 22443</strain>
    </source>
</reference>
<evidence type="ECO:0000313" key="4">
    <source>
        <dbReference type="Proteomes" id="UP000614609"/>
    </source>
</evidence>
<name>A0A830G3H5_9EURY</name>
<organism evidence="2 4">
    <name type="scientific">Halarchaeum rubridurum</name>
    <dbReference type="NCBI Taxonomy" id="489911"/>
    <lineage>
        <taxon>Archaea</taxon>
        <taxon>Methanobacteriati</taxon>
        <taxon>Methanobacteriota</taxon>
        <taxon>Stenosarchaea group</taxon>
        <taxon>Halobacteria</taxon>
        <taxon>Halobacteriales</taxon>
        <taxon>Halobacteriaceae</taxon>
    </lineage>
</organism>
<evidence type="ECO:0000313" key="2">
    <source>
        <dbReference type="EMBL" id="GGM73323.1"/>
    </source>
</evidence>
<keyword evidence="1" id="KW-0472">Membrane</keyword>
<keyword evidence="1" id="KW-1133">Transmembrane helix</keyword>
<evidence type="ECO:0000313" key="3">
    <source>
        <dbReference type="EMBL" id="MBP1955556.1"/>
    </source>
</evidence>
<dbReference type="EMBL" id="BMOO01000005">
    <property type="protein sequence ID" value="GGM73323.1"/>
    <property type="molecule type" value="Genomic_DNA"/>
</dbReference>
<evidence type="ECO:0000256" key="1">
    <source>
        <dbReference type="SAM" id="Phobius"/>
    </source>
</evidence>
<dbReference type="Proteomes" id="UP000765891">
    <property type="component" value="Unassembled WGS sequence"/>
</dbReference>
<proteinExistence type="predicted"/>
<feature type="transmembrane region" description="Helical" evidence="1">
    <location>
        <begin position="96"/>
        <end position="113"/>
    </location>
</feature>
<feature type="transmembrane region" description="Helical" evidence="1">
    <location>
        <begin position="72"/>
        <end position="90"/>
    </location>
</feature>
<gene>
    <name evidence="2" type="ORF">GCM10009017_24050</name>
    <name evidence="3" type="ORF">J2752_002479</name>
</gene>
<dbReference type="EMBL" id="JAGGKO010000004">
    <property type="protein sequence ID" value="MBP1955556.1"/>
    <property type="molecule type" value="Genomic_DNA"/>
</dbReference>
<dbReference type="Proteomes" id="UP000614609">
    <property type="component" value="Unassembled WGS sequence"/>
</dbReference>
<keyword evidence="4" id="KW-1185">Reference proteome</keyword>